<evidence type="ECO:0000313" key="1">
    <source>
        <dbReference type="EMBL" id="EDY19682.1"/>
    </source>
</evidence>
<keyword evidence="2" id="KW-1185">Reference proteome</keyword>
<dbReference type="Proteomes" id="UP000005824">
    <property type="component" value="Unassembled WGS sequence"/>
</dbReference>
<protein>
    <submittedName>
        <fullName evidence="1">Uncharacterized protein</fullName>
    </submittedName>
</protein>
<comment type="caution">
    <text evidence="1">The sequence shown here is derived from an EMBL/GenBank/DDBJ whole genome shotgun (WGS) entry which is preliminary data.</text>
</comment>
<dbReference type="InParanoid" id="B4D1S0"/>
<dbReference type="AlphaFoldDB" id="B4D1S0"/>
<name>B4D1S0_9BACT</name>
<accession>B4D1S0</accession>
<dbReference type="STRING" id="497964.CfE428DRAFT_2858"/>
<organism evidence="1 2">
    <name type="scientific">Chthoniobacter flavus Ellin428</name>
    <dbReference type="NCBI Taxonomy" id="497964"/>
    <lineage>
        <taxon>Bacteria</taxon>
        <taxon>Pseudomonadati</taxon>
        <taxon>Verrucomicrobiota</taxon>
        <taxon>Spartobacteria</taxon>
        <taxon>Chthoniobacterales</taxon>
        <taxon>Chthoniobacteraceae</taxon>
        <taxon>Chthoniobacter</taxon>
    </lineage>
</organism>
<evidence type="ECO:0000313" key="2">
    <source>
        <dbReference type="Proteomes" id="UP000005824"/>
    </source>
</evidence>
<dbReference type="EMBL" id="ABVL01000007">
    <property type="protein sequence ID" value="EDY19682.1"/>
    <property type="molecule type" value="Genomic_DNA"/>
</dbReference>
<proteinExistence type="predicted"/>
<reference evidence="1 2" key="1">
    <citation type="journal article" date="2011" name="J. Bacteriol.">
        <title>Genome sequence of Chthoniobacter flavus Ellin428, an aerobic heterotrophic soil bacterium.</title>
        <authorList>
            <person name="Kant R."/>
            <person name="van Passel M.W."/>
            <person name="Palva A."/>
            <person name="Lucas S."/>
            <person name="Lapidus A."/>
            <person name="Glavina Del Rio T."/>
            <person name="Dalin E."/>
            <person name="Tice H."/>
            <person name="Bruce D."/>
            <person name="Goodwin L."/>
            <person name="Pitluck S."/>
            <person name="Larimer F.W."/>
            <person name="Land M.L."/>
            <person name="Hauser L."/>
            <person name="Sangwan P."/>
            <person name="de Vos W.M."/>
            <person name="Janssen P.H."/>
            <person name="Smidt H."/>
        </authorList>
    </citation>
    <scope>NUCLEOTIDE SEQUENCE [LARGE SCALE GENOMIC DNA]</scope>
    <source>
        <strain evidence="1 2">Ellin428</strain>
    </source>
</reference>
<sequence>MPAPSPWTSLELLFEHQGTRIGDGTRWRVALSPEAGKLIWVEIRFDKPFPEFDAWPTREQIGLPPR</sequence>
<gene>
    <name evidence="1" type="ORF">CfE428DRAFT_2858</name>
</gene>